<accession>A0A0G4Q0B3</accession>
<proteinExistence type="predicted"/>
<evidence type="ECO:0000313" key="1">
    <source>
        <dbReference type="EMBL" id="CRL59071.1"/>
    </source>
</evidence>
<dbReference type="EMBL" id="CVRY01000001">
    <property type="protein sequence ID" value="CRL59071.1"/>
    <property type="molecule type" value="Genomic_DNA"/>
</dbReference>
<evidence type="ECO:0000313" key="2">
    <source>
        <dbReference type="Proteomes" id="UP000183920"/>
    </source>
</evidence>
<sequence>MKSKYGVLVRSTLYDMDLLNTSDRVGRIVGYHDIKPIPLNTQKEYIFDHQDLNKYGKVFAWFGSAFLMGLAGDIKLEINNGIIKLELKNMYTNGVDGEYEDIIKLYYGVY</sequence>
<dbReference type="AlphaFoldDB" id="A0A0G4Q0B3"/>
<name>A0A0G4Q0B3_9GAMM</name>
<dbReference type="Proteomes" id="UP000183920">
    <property type="component" value="Unassembled WGS sequence"/>
</dbReference>
<organism evidence="1 2">
    <name type="scientific">Proteus penneri</name>
    <dbReference type="NCBI Taxonomy" id="102862"/>
    <lineage>
        <taxon>Bacteria</taxon>
        <taxon>Pseudomonadati</taxon>
        <taxon>Pseudomonadota</taxon>
        <taxon>Gammaproteobacteria</taxon>
        <taxon>Enterobacterales</taxon>
        <taxon>Morganellaceae</taxon>
        <taxon>Proteus</taxon>
    </lineage>
</organism>
<gene>
    <name evidence="1" type="ORF">BN1804_00244</name>
</gene>
<reference evidence="2" key="1">
    <citation type="submission" date="2015-06" db="EMBL/GenBank/DDBJ databases">
        <authorList>
            <person name="Urmite Genomes"/>
        </authorList>
    </citation>
    <scope>NUCLEOTIDE SEQUENCE [LARGE SCALE GENOMIC DNA]</scope>
    <source>
        <strain evidence="2">CSUR P1867</strain>
    </source>
</reference>
<dbReference type="RefSeq" id="WP_072062669.1">
    <property type="nucleotide sequence ID" value="NZ_CVRY01000001.1"/>
</dbReference>
<protein>
    <submittedName>
        <fullName evidence="1">Uncharacterized protein</fullName>
    </submittedName>
</protein>